<evidence type="ECO:0000256" key="11">
    <source>
        <dbReference type="ARBA" id="ARBA00022842"/>
    </source>
</evidence>
<comment type="function">
    <text evidence="14 19">Joins adenosylcobinamide-GDP and alpha-ribazole to generate adenosylcobalamin (Ado-cobalamin). Also synthesizes adenosylcobalamin 5'-phosphate from adenosylcobinamide-GDP and alpha-ribazole 5'-phosphate.</text>
</comment>
<dbReference type="HAMAP" id="MF_00719">
    <property type="entry name" value="CobS"/>
    <property type="match status" value="1"/>
</dbReference>
<dbReference type="UniPathway" id="UPA00148">
    <property type="reaction ID" value="UER00238"/>
</dbReference>
<dbReference type="Proteomes" id="UP000183982">
    <property type="component" value="Unassembled WGS sequence"/>
</dbReference>
<dbReference type="NCBIfam" id="TIGR00317">
    <property type="entry name" value="cobS"/>
    <property type="match status" value="1"/>
</dbReference>
<protein>
    <recommendedName>
        <fullName evidence="6 19">Adenosylcobinamide-GDP ribazoletransferase</fullName>
        <ecNumber evidence="5 19">2.7.8.26</ecNumber>
    </recommendedName>
    <alternativeName>
        <fullName evidence="16 19">Cobalamin synthase</fullName>
    </alternativeName>
    <alternativeName>
        <fullName evidence="15 19">Cobalamin-5'-phosphate synthase</fullName>
    </alternativeName>
</protein>
<dbReference type="Pfam" id="PF02654">
    <property type="entry name" value="CobS"/>
    <property type="match status" value="1"/>
</dbReference>
<organism evidence="20 21">
    <name type="scientific">Shimia gijangensis</name>
    <dbReference type="NCBI Taxonomy" id="1470563"/>
    <lineage>
        <taxon>Bacteria</taxon>
        <taxon>Pseudomonadati</taxon>
        <taxon>Pseudomonadota</taxon>
        <taxon>Alphaproteobacteria</taxon>
        <taxon>Rhodobacterales</taxon>
        <taxon>Roseobacteraceae</taxon>
    </lineage>
</organism>
<feature type="transmembrane region" description="Helical" evidence="19">
    <location>
        <begin position="125"/>
        <end position="147"/>
    </location>
</feature>
<evidence type="ECO:0000256" key="18">
    <source>
        <dbReference type="ARBA" id="ARBA00049504"/>
    </source>
</evidence>
<evidence type="ECO:0000256" key="16">
    <source>
        <dbReference type="ARBA" id="ARBA00032853"/>
    </source>
</evidence>
<dbReference type="STRING" id="1470563.SAMN05444000_108107"/>
<evidence type="ECO:0000256" key="12">
    <source>
        <dbReference type="ARBA" id="ARBA00022989"/>
    </source>
</evidence>
<comment type="subcellular location">
    <subcellularLocation>
        <location evidence="2 19">Cell membrane</location>
        <topology evidence="2 19">Multi-pass membrane protein</topology>
    </subcellularLocation>
</comment>
<reference evidence="21" key="1">
    <citation type="submission" date="2016-11" db="EMBL/GenBank/DDBJ databases">
        <authorList>
            <person name="Varghese N."/>
            <person name="Submissions S."/>
        </authorList>
    </citation>
    <scope>NUCLEOTIDE SEQUENCE [LARGE SCALE GENOMIC DNA]</scope>
    <source>
        <strain evidence="21">DSM 100564</strain>
    </source>
</reference>
<keyword evidence="8 19" id="KW-0169">Cobalamin biosynthesis</keyword>
<evidence type="ECO:0000313" key="21">
    <source>
        <dbReference type="Proteomes" id="UP000183982"/>
    </source>
</evidence>
<feature type="transmembrane region" description="Helical" evidence="19">
    <location>
        <begin position="45"/>
        <end position="65"/>
    </location>
</feature>
<dbReference type="GO" id="GO:0009236">
    <property type="term" value="P:cobalamin biosynthetic process"/>
    <property type="evidence" value="ECO:0007669"/>
    <property type="project" value="UniProtKB-UniRule"/>
</dbReference>
<dbReference type="EC" id="2.7.8.26" evidence="5 19"/>
<sequence length="261" mass="26947">MPQTHKTGKGVAMPKDDTAMLRVGDIATALALLTRLPIRANFTRGAAAAWAYPLAGVATAVLAALPTGAALAFGVPPLLAALIWIATHVIVTGAMHEDGLADSADGLWGGWDRSRRLEIMKDSHIGSYGVIALCLSLAARWVAVGMILQSPQWFWALVAVDMLSRAAMPVLMAALPHARDTGLSHAQGRPSKQTAGAAVFLAIVASVLLTGSHAMSLIVVALAVSLATASIAKSKIGGQTGDILGATQQLVEIALLITLTL</sequence>
<dbReference type="AlphaFoldDB" id="A0A1M6J4U8"/>
<comment type="pathway">
    <text evidence="3 19">Cofactor biosynthesis; adenosylcobalamin biosynthesis; adenosylcobalamin from cob(II)yrinate a,c-diamide: step 7/7.</text>
</comment>
<keyword evidence="12 19" id="KW-1133">Transmembrane helix</keyword>
<evidence type="ECO:0000256" key="9">
    <source>
        <dbReference type="ARBA" id="ARBA00022679"/>
    </source>
</evidence>
<dbReference type="InterPro" id="IPR003805">
    <property type="entry name" value="CobS"/>
</dbReference>
<gene>
    <name evidence="19" type="primary">cobS</name>
    <name evidence="20" type="ORF">SAMN05444000_108107</name>
</gene>
<evidence type="ECO:0000313" key="20">
    <source>
        <dbReference type="EMBL" id="SHJ41693.1"/>
    </source>
</evidence>
<evidence type="ECO:0000256" key="13">
    <source>
        <dbReference type="ARBA" id="ARBA00023136"/>
    </source>
</evidence>
<dbReference type="PANTHER" id="PTHR34148">
    <property type="entry name" value="ADENOSYLCOBINAMIDE-GDP RIBAZOLETRANSFERASE"/>
    <property type="match status" value="1"/>
</dbReference>
<evidence type="ECO:0000256" key="15">
    <source>
        <dbReference type="ARBA" id="ARBA00032605"/>
    </source>
</evidence>
<evidence type="ECO:0000256" key="7">
    <source>
        <dbReference type="ARBA" id="ARBA00022475"/>
    </source>
</evidence>
<proteinExistence type="inferred from homology"/>
<evidence type="ECO:0000256" key="2">
    <source>
        <dbReference type="ARBA" id="ARBA00004651"/>
    </source>
</evidence>
<evidence type="ECO:0000256" key="10">
    <source>
        <dbReference type="ARBA" id="ARBA00022692"/>
    </source>
</evidence>
<accession>A0A1M6J4U8</accession>
<evidence type="ECO:0000256" key="8">
    <source>
        <dbReference type="ARBA" id="ARBA00022573"/>
    </source>
</evidence>
<feature type="transmembrane region" description="Helical" evidence="19">
    <location>
        <begin position="153"/>
        <end position="175"/>
    </location>
</feature>
<dbReference type="GO" id="GO:0008818">
    <property type="term" value="F:cobalamin 5'-phosphate synthase activity"/>
    <property type="evidence" value="ECO:0007669"/>
    <property type="project" value="UniProtKB-UniRule"/>
</dbReference>
<keyword evidence="21" id="KW-1185">Reference proteome</keyword>
<evidence type="ECO:0000256" key="1">
    <source>
        <dbReference type="ARBA" id="ARBA00001946"/>
    </source>
</evidence>
<dbReference type="GO" id="GO:0005886">
    <property type="term" value="C:plasma membrane"/>
    <property type="evidence" value="ECO:0007669"/>
    <property type="project" value="UniProtKB-SubCell"/>
</dbReference>
<name>A0A1M6J4U8_9RHOB</name>
<dbReference type="EMBL" id="FQZQ01000008">
    <property type="protein sequence ID" value="SHJ41693.1"/>
    <property type="molecule type" value="Genomic_DNA"/>
</dbReference>
<comment type="catalytic activity">
    <reaction evidence="17 19">
        <text>alpha-ribazole + adenosylcob(III)inamide-GDP = adenosylcob(III)alamin + GMP + H(+)</text>
        <dbReference type="Rhea" id="RHEA:16049"/>
        <dbReference type="ChEBI" id="CHEBI:10329"/>
        <dbReference type="ChEBI" id="CHEBI:15378"/>
        <dbReference type="ChEBI" id="CHEBI:18408"/>
        <dbReference type="ChEBI" id="CHEBI:58115"/>
        <dbReference type="ChEBI" id="CHEBI:60487"/>
        <dbReference type="EC" id="2.7.8.26"/>
    </reaction>
</comment>
<evidence type="ECO:0000256" key="3">
    <source>
        <dbReference type="ARBA" id="ARBA00004663"/>
    </source>
</evidence>
<dbReference type="GO" id="GO:0051073">
    <property type="term" value="F:adenosylcobinamide-GDP ribazoletransferase activity"/>
    <property type="evidence" value="ECO:0007669"/>
    <property type="project" value="UniProtKB-UniRule"/>
</dbReference>
<feature type="transmembrane region" description="Helical" evidence="19">
    <location>
        <begin position="71"/>
        <end position="91"/>
    </location>
</feature>
<comment type="similarity">
    <text evidence="4 19">Belongs to the CobS family.</text>
</comment>
<keyword evidence="10 19" id="KW-0812">Transmembrane</keyword>
<evidence type="ECO:0000256" key="17">
    <source>
        <dbReference type="ARBA" id="ARBA00048623"/>
    </source>
</evidence>
<dbReference type="PANTHER" id="PTHR34148:SF1">
    <property type="entry name" value="ADENOSYLCOBINAMIDE-GDP RIBAZOLETRANSFERASE"/>
    <property type="match status" value="1"/>
</dbReference>
<evidence type="ECO:0000256" key="19">
    <source>
        <dbReference type="HAMAP-Rule" id="MF_00719"/>
    </source>
</evidence>
<keyword evidence="7 19" id="KW-1003">Cell membrane</keyword>
<comment type="cofactor">
    <cofactor evidence="1 19">
        <name>Mg(2+)</name>
        <dbReference type="ChEBI" id="CHEBI:18420"/>
    </cofactor>
</comment>
<comment type="catalytic activity">
    <reaction evidence="18 19">
        <text>alpha-ribazole 5'-phosphate + adenosylcob(III)inamide-GDP = adenosylcob(III)alamin 5'-phosphate + GMP + H(+)</text>
        <dbReference type="Rhea" id="RHEA:23560"/>
        <dbReference type="ChEBI" id="CHEBI:15378"/>
        <dbReference type="ChEBI" id="CHEBI:57918"/>
        <dbReference type="ChEBI" id="CHEBI:58115"/>
        <dbReference type="ChEBI" id="CHEBI:60487"/>
        <dbReference type="ChEBI" id="CHEBI:60493"/>
        <dbReference type="EC" id="2.7.8.26"/>
    </reaction>
</comment>
<evidence type="ECO:0000256" key="4">
    <source>
        <dbReference type="ARBA" id="ARBA00010561"/>
    </source>
</evidence>
<evidence type="ECO:0000256" key="5">
    <source>
        <dbReference type="ARBA" id="ARBA00013200"/>
    </source>
</evidence>
<keyword evidence="13 19" id="KW-0472">Membrane</keyword>
<evidence type="ECO:0000256" key="6">
    <source>
        <dbReference type="ARBA" id="ARBA00015850"/>
    </source>
</evidence>
<evidence type="ECO:0000256" key="14">
    <source>
        <dbReference type="ARBA" id="ARBA00025228"/>
    </source>
</evidence>
<keyword evidence="9 19" id="KW-0808">Transferase</keyword>
<feature type="transmembrane region" description="Helical" evidence="19">
    <location>
        <begin position="196"/>
        <end position="224"/>
    </location>
</feature>
<keyword evidence="11 19" id="KW-0460">Magnesium</keyword>